<dbReference type="OrthoDB" id="9148869at2"/>
<protein>
    <recommendedName>
        <fullName evidence="1">GAF domain-containing protein</fullName>
    </recommendedName>
</protein>
<dbReference type="EMBL" id="SJPI01000001">
    <property type="protein sequence ID" value="TWT53048.1"/>
    <property type="molecule type" value="Genomic_DNA"/>
</dbReference>
<dbReference type="InterPro" id="IPR029016">
    <property type="entry name" value="GAF-like_dom_sf"/>
</dbReference>
<dbReference type="InterPro" id="IPR003018">
    <property type="entry name" value="GAF"/>
</dbReference>
<gene>
    <name evidence="2" type="ORF">Pla22_06760</name>
</gene>
<dbReference type="SUPFAM" id="SSF55781">
    <property type="entry name" value="GAF domain-like"/>
    <property type="match status" value="1"/>
</dbReference>
<dbReference type="Proteomes" id="UP000316598">
    <property type="component" value="Unassembled WGS sequence"/>
</dbReference>
<dbReference type="Gene3D" id="3.30.450.40">
    <property type="match status" value="1"/>
</dbReference>
<name>A0A5C5WR55_9BACT</name>
<accession>A0A5C5WR55</accession>
<dbReference type="RefSeq" id="WP_146513331.1">
    <property type="nucleotide sequence ID" value="NZ_SJPI01000001.1"/>
</dbReference>
<evidence type="ECO:0000259" key="1">
    <source>
        <dbReference type="Pfam" id="PF13185"/>
    </source>
</evidence>
<keyword evidence="3" id="KW-1185">Reference proteome</keyword>
<proteinExistence type="predicted"/>
<evidence type="ECO:0000313" key="2">
    <source>
        <dbReference type="EMBL" id="TWT53048.1"/>
    </source>
</evidence>
<comment type="caution">
    <text evidence="2">The sequence shown here is derived from an EMBL/GenBank/DDBJ whole genome shotgun (WGS) entry which is preliminary data.</text>
</comment>
<dbReference type="Pfam" id="PF13185">
    <property type="entry name" value="GAF_2"/>
    <property type="match status" value="1"/>
</dbReference>
<evidence type="ECO:0000313" key="3">
    <source>
        <dbReference type="Proteomes" id="UP000316598"/>
    </source>
</evidence>
<organism evidence="2 3">
    <name type="scientific">Rubripirellula amarantea</name>
    <dbReference type="NCBI Taxonomy" id="2527999"/>
    <lineage>
        <taxon>Bacteria</taxon>
        <taxon>Pseudomonadati</taxon>
        <taxon>Planctomycetota</taxon>
        <taxon>Planctomycetia</taxon>
        <taxon>Pirellulales</taxon>
        <taxon>Pirellulaceae</taxon>
        <taxon>Rubripirellula</taxon>
    </lineage>
</organism>
<reference evidence="2 3" key="1">
    <citation type="submission" date="2019-02" db="EMBL/GenBank/DDBJ databases">
        <title>Deep-cultivation of Planctomycetes and their phenomic and genomic characterization uncovers novel biology.</title>
        <authorList>
            <person name="Wiegand S."/>
            <person name="Jogler M."/>
            <person name="Boedeker C."/>
            <person name="Pinto D."/>
            <person name="Vollmers J."/>
            <person name="Rivas-Marin E."/>
            <person name="Kohn T."/>
            <person name="Peeters S.H."/>
            <person name="Heuer A."/>
            <person name="Rast P."/>
            <person name="Oberbeckmann S."/>
            <person name="Bunk B."/>
            <person name="Jeske O."/>
            <person name="Meyerdierks A."/>
            <person name="Storesund J.E."/>
            <person name="Kallscheuer N."/>
            <person name="Luecker S."/>
            <person name="Lage O.M."/>
            <person name="Pohl T."/>
            <person name="Merkel B.J."/>
            <person name="Hornburger P."/>
            <person name="Mueller R.-W."/>
            <person name="Bruemmer F."/>
            <person name="Labrenz M."/>
            <person name="Spormann A.M."/>
            <person name="Op Den Camp H."/>
            <person name="Overmann J."/>
            <person name="Amann R."/>
            <person name="Jetten M.S.M."/>
            <person name="Mascher T."/>
            <person name="Medema M.H."/>
            <person name="Devos D.P."/>
            <person name="Kaster A.-K."/>
            <person name="Ovreas L."/>
            <person name="Rohde M."/>
            <person name="Galperin M.Y."/>
            <person name="Jogler C."/>
        </authorList>
    </citation>
    <scope>NUCLEOTIDE SEQUENCE [LARGE SCALE GENOMIC DNA]</scope>
    <source>
        <strain evidence="2 3">Pla22</strain>
    </source>
</reference>
<dbReference type="AlphaFoldDB" id="A0A5C5WR55"/>
<feature type="domain" description="GAF" evidence="1">
    <location>
        <begin position="143"/>
        <end position="212"/>
    </location>
</feature>
<sequence length="315" mass="33020">MNQPSTSSSSSSSTHSSSPIQSVLQTFESSSLVDEVRTYDVIDAKIADNDSTTLSFLAEKSAQSGAAEIYCQPKGEGDHHPTISSAIAVPVHRGGQVISVAVIALKPVSFGAGVFELWEPIGPYEEVALRGGYFAHLERFSNVSSFIRFERGSGLPGQAWASGQAVIHDDLPNHPGFLRAAGASAGLLETAIALPVLDDDVLMTVVVLISSKATPIARGYEVWNVLADKFVMEGAAYQGLDASLQLPRDTELSLNAGLPGLALEHGGATISTNAQALLAGRQCDEGTDVSETINGGLAIPTYKGETLSSVTTLMF</sequence>